<proteinExistence type="predicted"/>
<organism evidence="3">
    <name type="scientific">Pyrenophora teres f. teres (strain 0-1)</name>
    <name type="common">Barley net blotch fungus</name>
    <name type="synonym">Drechslera teres f. teres</name>
    <dbReference type="NCBI Taxonomy" id="861557"/>
    <lineage>
        <taxon>Eukaryota</taxon>
        <taxon>Fungi</taxon>
        <taxon>Dikarya</taxon>
        <taxon>Ascomycota</taxon>
        <taxon>Pezizomycotina</taxon>
        <taxon>Dothideomycetes</taxon>
        <taxon>Pleosporomycetidae</taxon>
        <taxon>Pleosporales</taxon>
        <taxon>Pleosporineae</taxon>
        <taxon>Pleosporaceae</taxon>
        <taxon>Pyrenophora</taxon>
    </lineage>
</organism>
<gene>
    <name evidence="2" type="ORF">PTT_19227</name>
</gene>
<dbReference type="AlphaFoldDB" id="E3S8G3"/>
<dbReference type="EMBL" id="GL537743">
    <property type="protein sequence ID" value="EFQ85736.1"/>
    <property type="molecule type" value="Genomic_DNA"/>
</dbReference>
<keyword evidence="3" id="KW-1185">Reference proteome</keyword>
<name>E3S8G3_PYRTT</name>
<evidence type="ECO:0000313" key="2">
    <source>
        <dbReference type="EMBL" id="EFQ85736.1"/>
    </source>
</evidence>
<dbReference type="KEGG" id="pte:PTT_19227"/>
<evidence type="ECO:0000256" key="1">
    <source>
        <dbReference type="SAM" id="SignalP"/>
    </source>
</evidence>
<feature type="chain" id="PRO_5003181866" evidence="1">
    <location>
        <begin position="18"/>
        <end position="66"/>
    </location>
</feature>
<keyword evidence="1" id="KW-0732">Signal</keyword>
<feature type="signal peptide" evidence="1">
    <location>
        <begin position="1"/>
        <end position="17"/>
    </location>
</feature>
<protein>
    <submittedName>
        <fullName evidence="2">Uncharacterized protein</fullName>
    </submittedName>
</protein>
<reference evidence="2 3" key="1">
    <citation type="journal article" date="2010" name="Genome Biol.">
        <title>A first genome assembly of the barley fungal pathogen Pyrenophora teres f. teres.</title>
        <authorList>
            <person name="Ellwood S.R."/>
            <person name="Liu Z."/>
            <person name="Syme R.A."/>
            <person name="Lai Z."/>
            <person name="Hane J.K."/>
            <person name="Keiper F."/>
            <person name="Moffat C.S."/>
            <person name="Oliver R.P."/>
            <person name="Friesen T.L."/>
        </authorList>
    </citation>
    <scope>NUCLEOTIDE SEQUENCE [LARGE SCALE GENOMIC DNA]</scope>
    <source>
        <strain evidence="2 3">0-1</strain>
    </source>
</reference>
<dbReference type="HOGENOM" id="CLU_2832429_0_0_1"/>
<accession>E3S8G3</accession>
<evidence type="ECO:0000313" key="3">
    <source>
        <dbReference type="Proteomes" id="UP000001067"/>
    </source>
</evidence>
<dbReference type="Proteomes" id="UP000001067">
    <property type="component" value="Unassembled WGS sequence"/>
</dbReference>
<sequence>MQFITFLILLVASACEAAHCETHEEYHGGICGHDLQGKAHCGFIIDPPLSCSTGITFGYGTGYDVQ</sequence>